<keyword evidence="1" id="KW-0540">Nuclease</keyword>
<name>A0A0R1L4M2_9LACO</name>
<keyword evidence="2" id="KW-1185">Reference proteome</keyword>
<dbReference type="RefSeq" id="WP_057824641.1">
    <property type="nucleotide sequence ID" value="NZ_AZEA01000007.1"/>
</dbReference>
<dbReference type="SUPFAM" id="SSF51658">
    <property type="entry name" value="Xylose isomerase-like"/>
    <property type="match status" value="1"/>
</dbReference>
<reference evidence="1 2" key="1">
    <citation type="journal article" date="2015" name="Genome Announc.">
        <title>Expanding the biotechnology potential of lactobacilli through comparative genomics of 213 strains and associated genera.</title>
        <authorList>
            <person name="Sun Z."/>
            <person name="Harris H.M."/>
            <person name="McCann A."/>
            <person name="Guo C."/>
            <person name="Argimon S."/>
            <person name="Zhang W."/>
            <person name="Yang X."/>
            <person name="Jeffery I.B."/>
            <person name="Cooney J.C."/>
            <person name="Kagawa T.F."/>
            <person name="Liu W."/>
            <person name="Song Y."/>
            <person name="Salvetti E."/>
            <person name="Wrobel A."/>
            <person name="Rasinkangas P."/>
            <person name="Parkhill J."/>
            <person name="Rea M.C."/>
            <person name="O'Sullivan O."/>
            <person name="Ritari J."/>
            <person name="Douillard F.P."/>
            <person name="Paul Ross R."/>
            <person name="Yang R."/>
            <person name="Briner A.E."/>
            <person name="Felis G.E."/>
            <person name="de Vos W.M."/>
            <person name="Barrangou R."/>
            <person name="Klaenhammer T.R."/>
            <person name="Caufield P.W."/>
            <person name="Cui Y."/>
            <person name="Zhang H."/>
            <person name="O'Toole P.W."/>
        </authorList>
    </citation>
    <scope>NUCLEOTIDE SEQUENCE [LARGE SCALE GENOMIC DNA]</scope>
    <source>
        <strain evidence="1 2">DSM 19904</strain>
    </source>
</reference>
<sequence>MTLILNTWIFEADVQKGAKQADLVDRVAKLGADGIEVRREYFKDLDSELPEVGKHAKANNMIVNYSVPDVVFEPDGTVNPKLSQYFDEGTTMGISKIKFNTGNFDKFTGDLKKEFEKFPIDDIEMNVENDQTAVSGTVEAIKTFLTAAHQAGLTQLGYVYDLGNWAFTHGDATEAAKELAPFTHYIHLKNTIDNNGELTTSDDLDTGVFDWRKLLTILPSDVAFALEYPMDSDAHIAEQVQLFKNEVGE</sequence>
<evidence type="ECO:0000313" key="1">
    <source>
        <dbReference type="EMBL" id="KRK88659.1"/>
    </source>
</evidence>
<protein>
    <submittedName>
        <fullName evidence="1">AP endonuclease, family 2</fullName>
    </submittedName>
</protein>
<keyword evidence="1" id="KW-0378">Hydrolase</keyword>
<dbReference type="Gene3D" id="3.20.20.150">
    <property type="entry name" value="Divalent-metal-dependent TIM barrel enzymes"/>
    <property type="match status" value="1"/>
</dbReference>
<gene>
    <name evidence="1" type="ORF">FD17_GL002350</name>
</gene>
<dbReference type="EMBL" id="AZEA01000007">
    <property type="protein sequence ID" value="KRK88659.1"/>
    <property type="molecule type" value="Genomic_DNA"/>
</dbReference>
<dbReference type="OrthoDB" id="2237247at2"/>
<dbReference type="PATRIC" id="fig|1423808.3.peg.2392"/>
<dbReference type="Proteomes" id="UP000051581">
    <property type="component" value="Unassembled WGS sequence"/>
</dbReference>
<organism evidence="1 2">
    <name type="scientific">Lentilactobacillus sunkii DSM 19904</name>
    <dbReference type="NCBI Taxonomy" id="1423808"/>
    <lineage>
        <taxon>Bacteria</taxon>
        <taxon>Bacillati</taxon>
        <taxon>Bacillota</taxon>
        <taxon>Bacilli</taxon>
        <taxon>Lactobacillales</taxon>
        <taxon>Lactobacillaceae</taxon>
        <taxon>Lentilactobacillus</taxon>
    </lineage>
</organism>
<proteinExistence type="predicted"/>
<dbReference type="InterPro" id="IPR036237">
    <property type="entry name" value="Xyl_isomerase-like_sf"/>
</dbReference>
<dbReference type="GO" id="GO:0004519">
    <property type="term" value="F:endonuclease activity"/>
    <property type="evidence" value="ECO:0007669"/>
    <property type="project" value="UniProtKB-KW"/>
</dbReference>
<keyword evidence="1" id="KW-0255">Endonuclease</keyword>
<accession>A0A0R1L4M2</accession>
<comment type="caution">
    <text evidence="1">The sequence shown here is derived from an EMBL/GenBank/DDBJ whole genome shotgun (WGS) entry which is preliminary data.</text>
</comment>
<dbReference type="AlphaFoldDB" id="A0A0R1L4M2"/>
<evidence type="ECO:0000313" key="2">
    <source>
        <dbReference type="Proteomes" id="UP000051581"/>
    </source>
</evidence>